<organism evidence="4 5">
    <name type="scientific">Cytospora leucostoma</name>
    <dbReference type="NCBI Taxonomy" id="1230097"/>
    <lineage>
        <taxon>Eukaryota</taxon>
        <taxon>Fungi</taxon>
        <taxon>Dikarya</taxon>
        <taxon>Ascomycota</taxon>
        <taxon>Pezizomycotina</taxon>
        <taxon>Sordariomycetes</taxon>
        <taxon>Sordariomycetidae</taxon>
        <taxon>Diaporthales</taxon>
        <taxon>Cytosporaceae</taxon>
        <taxon>Cytospora</taxon>
    </lineage>
</organism>
<dbReference type="InterPro" id="IPR015947">
    <property type="entry name" value="PUA-like_sf"/>
</dbReference>
<dbReference type="PROSITE" id="PS51015">
    <property type="entry name" value="YDG"/>
    <property type="match status" value="1"/>
</dbReference>
<evidence type="ECO:0000256" key="1">
    <source>
        <dbReference type="ARBA" id="ARBA00023242"/>
    </source>
</evidence>
<dbReference type="InterPro" id="IPR003105">
    <property type="entry name" value="SRA_YDG"/>
</dbReference>
<evidence type="ECO:0000313" key="5">
    <source>
        <dbReference type="Proteomes" id="UP000285146"/>
    </source>
</evidence>
<evidence type="ECO:0000256" key="2">
    <source>
        <dbReference type="PROSITE-ProRule" id="PRU00358"/>
    </source>
</evidence>
<dbReference type="InterPro" id="IPR045134">
    <property type="entry name" value="UHRF1/2-like"/>
</dbReference>
<dbReference type="OrthoDB" id="2270193at2759"/>
<dbReference type="GO" id="GO:0005634">
    <property type="term" value="C:nucleus"/>
    <property type="evidence" value="ECO:0007669"/>
    <property type="project" value="UniProtKB-SubCell"/>
</dbReference>
<comment type="caution">
    <text evidence="4">The sequence shown here is derived from an EMBL/GenBank/DDBJ whole genome shotgun (WGS) entry which is preliminary data.</text>
</comment>
<sequence>MTPPTSFPIANGLCQAPLNDPIWGHNRIMHGVTVAASGAPRSMRIDPRYVQQQHPANVIGHNGHTPADWFANRFAALFHGAHGAPRAGVAGSIRDGAHSVVLAGAYRGLDIDQGNVIYYCASGSIENRDPLRLANTPAIRHLRRSAATGQPVRVLRSASGGGAHAPGVGIRYDGLYQVVREGPVRFNARGGRYTRFEMRRMAGQTPLATIQAQSPTPQQVHDFGRIWI</sequence>
<dbReference type="Gene3D" id="2.30.280.10">
    <property type="entry name" value="SRA-YDG"/>
    <property type="match status" value="1"/>
</dbReference>
<proteinExistence type="predicted"/>
<dbReference type="AlphaFoldDB" id="A0A423XNV0"/>
<gene>
    <name evidence="4" type="ORF">VPNG_00162</name>
</gene>
<dbReference type="Proteomes" id="UP000285146">
    <property type="component" value="Unassembled WGS sequence"/>
</dbReference>
<dbReference type="SMART" id="SM00466">
    <property type="entry name" value="SRA"/>
    <property type="match status" value="1"/>
</dbReference>
<accession>A0A423XNV0</accession>
<dbReference type="GO" id="GO:0061630">
    <property type="term" value="F:ubiquitin protein ligase activity"/>
    <property type="evidence" value="ECO:0007669"/>
    <property type="project" value="TreeGrafter"/>
</dbReference>
<evidence type="ECO:0000259" key="3">
    <source>
        <dbReference type="PROSITE" id="PS51015"/>
    </source>
</evidence>
<reference evidence="4 5" key="1">
    <citation type="submission" date="2015-09" db="EMBL/GenBank/DDBJ databases">
        <title>Host preference determinants of Valsa canker pathogens revealed by comparative genomics.</title>
        <authorList>
            <person name="Yin Z."/>
            <person name="Huang L."/>
        </authorList>
    </citation>
    <scope>NUCLEOTIDE SEQUENCE [LARGE SCALE GENOMIC DNA]</scope>
    <source>
        <strain evidence="4 5">SXYLt</strain>
    </source>
</reference>
<protein>
    <recommendedName>
        <fullName evidence="3">YDG domain-containing protein</fullName>
    </recommendedName>
</protein>
<dbReference type="PANTHER" id="PTHR14140:SF27">
    <property type="entry name" value="OS04G0289800 PROTEIN"/>
    <property type="match status" value="1"/>
</dbReference>
<dbReference type="SUPFAM" id="SSF88697">
    <property type="entry name" value="PUA domain-like"/>
    <property type="match status" value="1"/>
</dbReference>
<name>A0A423XNV0_9PEZI</name>
<dbReference type="Pfam" id="PF02182">
    <property type="entry name" value="SAD_SRA"/>
    <property type="match status" value="1"/>
</dbReference>
<dbReference type="GO" id="GO:0044027">
    <property type="term" value="P:negative regulation of gene expression via chromosomal CpG island methylation"/>
    <property type="evidence" value="ECO:0007669"/>
    <property type="project" value="TreeGrafter"/>
</dbReference>
<dbReference type="STRING" id="1230097.A0A423XNV0"/>
<keyword evidence="1 2" id="KW-0539">Nucleus</keyword>
<dbReference type="EMBL" id="LKEB01000001">
    <property type="protein sequence ID" value="ROW18196.1"/>
    <property type="molecule type" value="Genomic_DNA"/>
</dbReference>
<evidence type="ECO:0000313" key="4">
    <source>
        <dbReference type="EMBL" id="ROW18196.1"/>
    </source>
</evidence>
<feature type="domain" description="YDG" evidence="3">
    <location>
        <begin position="59"/>
        <end position="200"/>
    </location>
</feature>
<dbReference type="InParanoid" id="A0A423XNV0"/>
<dbReference type="InterPro" id="IPR036987">
    <property type="entry name" value="SRA-YDG_sf"/>
</dbReference>
<keyword evidence="5" id="KW-1185">Reference proteome</keyword>
<dbReference type="GO" id="GO:0016567">
    <property type="term" value="P:protein ubiquitination"/>
    <property type="evidence" value="ECO:0007669"/>
    <property type="project" value="TreeGrafter"/>
</dbReference>
<comment type="subcellular location">
    <subcellularLocation>
        <location evidence="2">Nucleus</location>
    </subcellularLocation>
</comment>
<dbReference type="PANTHER" id="PTHR14140">
    <property type="entry name" value="E3 UBIQUITIN-PROTEIN LIGASE UHRF-RELATED"/>
    <property type="match status" value="1"/>
</dbReference>